<keyword evidence="2" id="KW-0812">Transmembrane</keyword>
<feature type="compositionally biased region" description="Basic and acidic residues" evidence="1">
    <location>
        <begin position="1320"/>
        <end position="1333"/>
    </location>
</feature>
<feature type="region of interest" description="Disordered" evidence="1">
    <location>
        <begin position="1177"/>
        <end position="1201"/>
    </location>
</feature>
<dbReference type="KEGG" id="gsh:117363632"/>
<feature type="region of interest" description="Disordered" evidence="1">
    <location>
        <begin position="1051"/>
        <end position="1079"/>
    </location>
</feature>
<dbReference type="InterPro" id="IPR010473">
    <property type="entry name" value="GTPase-bd"/>
</dbReference>
<feature type="domain" description="FH2" evidence="5">
    <location>
        <begin position="682"/>
        <end position="1070"/>
    </location>
</feature>
<dbReference type="InterPro" id="IPR042201">
    <property type="entry name" value="FH2_Formin_sf"/>
</dbReference>
<dbReference type="Gene3D" id="1.25.10.10">
    <property type="entry name" value="Leucine-rich Repeat Variant"/>
    <property type="match status" value="1"/>
</dbReference>
<keyword evidence="2" id="KW-1133">Transmembrane helix</keyword>
<accession>A0A6P8RPY4</accession>
<keyword evidence="2" id="KW-0472">Membrane</keyword>
<protein>
    <submittedName>
        <fullName evidence="7">Inverted formin-2 isoform X1</fullName>
    </submittedName>
</protein>
<dbReference type="InterPro" id="IPR014768">
    <property type="entry name" value="GBD/FH3_dom"/>
</dbReference>
<feature type="compositionally biased region" description="Basic and acidic residues" evidence="1">
    <location>
        <begin position="1381"/>
        <end position="1391"/>
    </location>
</feature>
<dbReference type="InterPro" id="IPR011989">
    <property type="entry name" value="ARM-like"/>
</dbReference>
<dbReference type="Gene3D" id="1.20.58.2220">
    <property type="entry name" value="Formin, FH2 domain"/>
    <property type="match status" value="1"/>
</dbReference>
<feature type="compositionally biased region" description="Pro residues" evidence="1">
    <location>
        <begin position="526"/>
        <end position="542"/>
    </location>
</feature>
<feature type="region of interest" description="Disordered" evidence="1">
    <location>
        <begin position="1216"/>
        <end position="1395"/>
    </location>
</feature>
<feature type="region of interest" description="Disordered" evidence="1">
    <location>
        <begin position="1115"/>
        <end position="1144"/>
    </location>
</feature>
<dbReference type="GeneID" id="117363632"/>
<dbReference type="SMART" id="SM01139">
    <property type="entry name" value="Drf_FH3"/>
    <property type="match status" value="1"/>
</dbReference>
<dbReference type="RefSeq" id="XP_033807612.1">
    <property type="nucleotide sequence ID" value="XM_033951721.1"/>
</dbReference>
<dbReference type="InterPro" id="IPR016024">
    <property type="entry name" value="ARM-type_fold"/>
</dbReference>
<dbReference type="InterPro" id="IPR003124">
    <property type="entry name" value="WH2_dom"/>
</dbReference>
<feature type="compositionally biased region" description="Basic and acidic residues" evidence="1">
    <location>
        <begin position="1286"/>
        <end position="1306"/>
    </location>
</feature>
<feature type="compositionally biased region" description="Polar residues" evidence="1">
    <location>
        <begin position="346"/>
        <end position="378"/>
    </location>
</feature>
<dbReference type="OrthoDB" id="26518at2759"/>
<dbReference type="PANTHER" id="PTHR46345:SF5">
    <property type="entry name" value="INVERTED FORMIN-2"/>
    <property type="match status" value="1"/>
</dbReference>
<dbReference type="PROSITE" id="PS51082">
    <property type="entry name" value="WH2"/>
    <property type="match status" value="1"/>
</dbReference>
<feature type="region of interest" description="Disordered" evidence="1">
    <location>
        <begin position="346"/>
        <end position="383"/>
    </location>
</feature>
<feature type="domain" description="WH2" evidence="3">
    <location>
        <begin position="1098"/>
        <end position="1113"/>
    </location>
</feature>
<sequence>MAFKKDGAHKKWAVLKDKLGPQDSDQTEANLENAEPELCIRLLQIPSVVNYSGLRKRLESSDDAWMVQFLELSGLDLLLEALDRLSGRGVSRISDALLQLTCINCVRSIMNSHKGIEYIVSNEGYVRKLSQALDTSNVMVKKQVFELLAALCVYSMEGHDLALDALEHYKTVKSQQYRFSVIMNELSATDNVPYMVTLLSVINAIILGCDELRQRTKLRNEFIGLQLLDLLNKLRDLEDDDLLIQGIVFEEAKSEDDEELLKISDGIDMSNHREVFSALFNKVSSTPVSVQLLSILQGLLCLDPCHHSSPLWWEALEILVNRAGLLADAAQESNVEEVMERLLIQKNRSSKQNSGQDRSTRVNTSTQTEKSAQNSPMETLSPLLPTYQPEKAKISPQFLPLTSDFSENASCAQTLASSTSQERAPPSPPPITASPPPAPPLPGTLSEPPPGGPPPAPSSPSTIGPLPASPLPSTLCEPPPASPLPSTFDAPPPAPPLPGGPPPAPPLPSMFGGPPLTSPLPGNLCQPPPAPPLPGGLPPAPLLPGMFGGPPPAPSLPGMFGGPPPAPPLPGMFGGPPPAPPLPGMFGGPPPAPPLPGMFGGPPPAPPLPGMFGGPPPAPPLPGMFGGPPPAPPLPVMFGGPPPAPPLPGMFGGPPQPPGTFVDEVVAARADYTLGYSRPSYQKMVKRPALKMKKLNWQKLSPKVVQDRHSMWASVNCSSENVEPNYSSIEQLFCLPQTKTKALETAPVKKEPKEITFLDSKKSLNLNIFLKQFRCSNKEVVDMIEKGDRTKFDVEVLKQLMKLLPEKHEIENLKSYQAEKAKLANADMFYLLLLSVPGYQLRIECMLLCEEATIILDLLQPKARLISSACDSLLASHRLPLFCQLILNVGNFLNYGSHTGNADGFKISTLLKLTETKANQTRITLLHHILEEVEKNHLDLLHLPEDLESVSKAAGINIENICSETSGNLKKLQDTKNKMSSSSDIQAQYEKPIQDSINALEELERELKEISEKKKQLAEYLCEDLNKLSLEDLFATMKTFRELFLKAQKDNKDRKEQAVKAEKRKKQLAEEEAKRQKGENGKIIRKGGVKLEEGCIIDALLADIKKGFQLRKTAKVKGESESNSKAASPEAPESKDESGKMNHSVEEEVKGVSPLVNITQPQIIDSAEAAVTKVTIEDSVQQSPSKPPAGEESSQDQPCADNLTLLPCVNKGIEQETSVDGVQPEETCSAHSPDENAQSSSPGLCPSNQSENGSSLRECSGTGTGLINDTGTNLTEDTEPLQQKALVEDDKKTLQPECKAEAKKGQGEPAADTPGGGLERGTERHSEDKENHDLSNQSVLDVCVRRSGGDEQTTDSSDPAAVLRAQGDPEKLVKRGSGRNKTNERHGKSEEGNSFTPGSHFSGFTLLLLLIGLCFAFVALYSSFLGLQCLVLQYFSLLDE</sequence>
<feature type="compositionally biased region" description="Pro residues" evidence="1">
    <location>
        <begin position="490"/>
        <end position="508"/>
    </location>
</feature>
<dbReference type="FunCoup" id="A0A6P8RPY4">
    <property type="interactions" value="734"/>
</dbReference>
<feature type="compositionally biased region" description="Pro residues" evidence="1">
    <location>
        <begin position="425"/>
        <end position="458"/>
    </location>
</feature>
<gene>
    <name evidence="7" type="primary">INF2</name>
</gene>
<evidence type="ECO:0000259" key="4">
    <source>
        <dbReference type="PROSITE" id="PS51232"/>
    </source>
</evidence>
<dbReference type="InParanoid" id="A0A6P8RPY4"/>
<dbReference type="InterPro" id="IPR010472">
    <property type="entry name" value="FH3_dom"/>
</dbReference>
<evidence type="ECO:0000259" key="5">
    <source>
        <dbReference type="PROSITE" id="PS51444"/>
    </source>
</evidence>
<proteinExistence type="predicted"/>
<dbReference type="SUPFAM" id="SSF48371">
    <property type="entry name" value="ARM repeat"/>
    <property type="match status" value="1"/>
</dbReference>
<feature type="domain" description="GBD/FH3" evidence="4">
    <location>
        <begin position="1"/>
        <end position="331"/>
    </location>
</feature>
<dbReference type="Pfam" id="PF02181">
    <property type="entry name" value="FH2"/>
    <property type="match status" value="1"/>
</dbReference>
<organism evidence="6 7">
    <name type="scientific">Geotrypetes seraphini</name>
    <name type="common">Gaboon caecilian</name>
    <name type="synonym">Caecilia seraphini</name>
    <dbReference type="NCBI Taxonomy" id="260995"/>
    <lineage>
        <taxon>Eukaryota</taxon>
        <taxon>Metazoa</taxon>
        <taxon>Chordata</taxon>
        <taxon>Craniata</taxon>
        <taxon>Vertebrata</taxon>
        <taxon>Euteleostomi</taxon>
        <taxon>Amphibia</taxon>
        <taxon>Gymnophiona</taxon>
        <taxon>Geotrypetes</taxon>
    </lineage>
</organism>
<dbReference type="GO" id="GO:0030036">
    <property type="term" value="P:actin cytoskeleton organization"/>
    <property type="evidence" value="ECO:0007669"/>
    <property type="project" value="InterPro"/>
</dbReference>
<keyword evidence="6" id="KW-1185">Reference proteome</keyword>
<dbReference type="Pfam" id="PF06367">
    <property type="entry name" value="Drf_FH3"/>
    <property type="match status" value="1"/>
</dbReference>
<evidence type="ECO:0000313" key="7">
    <source>
        <dbReference type="RefSeq" id="XP_033807612.1"/>
    </source>
</evidence>
<dbReference type="Proteomes" id="UP000515159">
    <property type="component" value="Chromosome 7"/>
</dbReference>
<feature type="compositionally biased region" description="Basic and acidic residues" evidence="1">
    <location>
        <begin position="1132"/>
        <end position="1144"/>
    </location>
</feature>
<evidence type="ECO:0000313" key="6">
    <source>
        <dbReference type="Proteomes" id="UP000515159"/>
    </source>
</evidence>
<feature type="transmembrane region" description="Helical" evidence="2">
    <location>
        <begin position="1404"/>
        <end position="1427"/>
    </location>
</feature>
<reference evidence="7" key="1">
    <citation type="submission" date="2025-08" db="UniProtKB">
        <authorList>
            <consortium name="RefSeq"/>
        </authorList>
    </citation>
    <scope>IDENTIFICATION</scope>
</reference>
<dbReference type="SMART" id="SM01140">
    <property type="entry name" value="Drf_GBD"/>
    <property type="match status" value="1"/>
</dbReference>
<dbReference type="GO" id="GO:0031267">
    <property type="term" value="F:small GTPase binding"/>
    <property type="evidence" value="ECO:0007669"/>
    <property type="project" value="InterPro"/>
</dbReference>
<dbReference type="GO" id="GO:0003779">
    <property type="term" value="F:actin binding"/>
    <property type="evidence" value="ECO:0007669"/>
    <property type="project" value="InterPro"/>
</dbReference>
<feature type="compositionally biased region" description="Low complexity" evidence="1">
    <location>
        <begin position="509"/>
        <end position="525"/>
    </location>
</feature>
<evidence type="ECO:0000256" key="2">
    <source>
        <dbReference type="SAM" id="Phobius"/>
    </source>
</evidence>
<dbReference type="SUPFAM" id="SSF101447">
    <property type="entry name" value="Formin homology 2 domain (FH2 domain)"/>
    <property type="match status" value="1"/>
</dbReference>
<evidence type="ECO:0000259" key="3">
    <source>
        <dbReference type="PROSITE" id="PS51082"/>
    </source>
</evidence>
<feature type="region of interest" description="Disordered" evidence="1">
    <location>
        <begin position="410"/>
        <end position="553"/>
    </location>
</feature>
<evidence type="ECO:0000256" key="1">
    <source>
        <dbReference type="SAM" id="MobiDB-lite"/>
    </source>
</evidence>
<dbReference type="PANTHER" id="PTHR46345">
    <property type="entry name" value="INVERTED FORMIN-2"/>
    <property type="match status" value="1"/>
</dbReference>
<dbReference type="Pfam" id="PF06371">
    <property type="entry name" value="Drf_GBD"/>
    <property type="match status" value="1"/>
</dbReference>
<feature type="compositionally biased region" description="Polar residues" evidence="1">
    <location>
        <begin position="1235"/>
        <end position="1257"/>
    </location>
</feature>
<feature type="compositionally biased region" description="Polar residues" evidence="1">
    <location>
        <begin position="410"/>
        <end position="422"/>
    </location>
</feature>
<dbReference type="CTD" id="64423"/>
<dbReference type="SMART" id="SM00498">
    <property type="entry name" value="FH2"/>
    <property type="match status" value="1"/>
</dbReference>
<dbReference type="InterPro" id="IPR015425">
    <property type="entry name" value="FH2_Formin"/>
</dbReference>
<feature type="compositionally biased region" description="Polar residues" evidence="1">
    <location>
        <begin position="1265"/>
        <end position="1275"/>
    </location>
</feature>
<name>A0A6P8RPY4_GEOSA</name>
<dbReference type="PROSITE" id="PS51444">
    <property type="entry name" value="FH2"/>
    <property type="match status" value="1"/>
</dbReference>
<dbReference type="PROSITE" id="PS51232">
    <property type="entry name" value="GBD_FH3"/>
    <property type="match status" value="1"/>
</dbReference>